<dbReference type="SUPFAM" id="SSF53098">
    <property type="entry name" value="Ribonuclease H-like"/>
    <property type="match status" value="1"/>
</dbReference>
<evidence type="ECO:0000313" key="2">
    <source>
        <dbReference type="Proteomes" id="UP000195868"/>
    </source>
</evidence>
<protein>
    <submittedName>
        <fullName evidence="1">Uncharacterized protein</fullName>
    </submittedName>
</protein>
<dbReference type="AlphaFoldDB" id="A0A1Y4NWQ2"/>
<gene>
    <name evidence="1" type="ORF">B5G22_10170</name>
</gene>
<reference evidence="2" key="1">
    <citation type="submission" date="2017-04" db="EMBL/GenBank/DDBJ databases">
        <title>Function of individual gut microbiota members based on whole genome sequencing of pure cultures obtained from chicken caecum.</title>
        <authorList>
            <person name="Medvecky M."/>
            <person name="Cejkova D."/>
            <person name="Polansky O."/>
            <person name="Karasova D."/>
            <person name="Kubasova T."/>
            <person name="Cizek A."/>
            <person name="Rychlik I."/>
        </authorList>
    </citation>
    <scope>NUCLEOTIDE SEQUENCE [LARGE SCALE GENOMIC DNA]</scope>
    <source>
        <strain evidence="2">An71</strain>
    </source>
</reference>
<proteinExistence type="predicted"/>
<accession>A0A1Y4NWQ2</accession>
<comment type="caution">
    <text evidence="1">The sequence shown here is derived from an EMBL/GenBank/DDBJ whole genome shotgun (WGS) entry which is preliminary data.</text>
</comment>
<organism evidence="1 2">
    <name type="scientific">Limosilactobacillus reuteri</name>
    <name type="common">Lactobacillus reuteri</name>
    <dbReference type="NCBI Taxonomy" id="1598"/>
    <lineage>
        <taxon>Bacteria</taxon>
        <taxon>Bacillati</taxon>
        <taxon>Bacillota</taxon>
        <taxon>Bacilli</taxon>
        <taxon>Lactobacillales</taxon>
        <taxon>Lactobacillaceae</taxon>
        <taxon>Limosilactobacillus</taxon>
    </lineage>
</organism>
<name>A0A1Y4NWQ2_LIMRT</name>
<dbReference type="EMBL" id="NFHN01000055">
    <property type="protein sequence ID" value="OUN42974.1"/>
    <property type="molecule type" value="Genomic_DNA"/>
</dbReference>
<dbReference type="Proteomes" id="UP000195868">
    <property type="component" value="Unassembled WGS sequence"/>
</dbReference>
<dbReference type="InterPro" id="IPR012337">
    <property type="entry name" value="RNaseH-like_sf"/>
</dbReference>
<evidence type="ECO:0000313" key="1">
    <source>
        <dbReference type="EMBL" id="OUN42974.1"/>
    </source>
</evidence>
<sequence>MADSKTLIYWLDATGPEDFDEIVRLTLIDAGNKVLFNHVFSTRVVDWWYSDLNGIKPEDTYKKFSFEKYESEIQAIFNKANKLITFNPTINYLKRQGITISPNTAILDLADYFRVLGDENDTIDNLCTYYGYSLPDNIYQRTGLDYTQAINFCWHEMKEYQKAQEK</sequence>
<dbReference type="RefSeq" id="WP_087216017.1">
    <property type="nucleotide sequence ID" value="NZ_NFHN01000055.1"/>
</dbReference>